<evidence type="ECO:0000259" key="2">
    <source>
        <dbReference type="Pfam" id="PF07364"/>
    </source>
</evidence>
<gene>
    <name evidence="3" type="ORF">H8911_06085</name>
</gene>
<proteinExistence type="predicted"/>
<evidence type="ECO:0000313" key="3">
    <source>
        <dbReference type="EMBL" id="MBC6012312.1"/>
    </source>
</evidence>
<evidence type="ECO:0000259" key="1">
    <source>
        <dbReference type="Pfam" id="PF07171"/>
    </source>
</evidence>
<organism evidence="3 4">
    <name type="scientific">Holdemanella hominis</name>
    <dbReference type="NCBI Taxonomy" id="2764327"/>
    <lineage>
        <taxon>Bacteria</taxon>
        <taxon>Bacillati</taxon>
        <taxon>Bacillota</taxon>
        <taxon>Erysipelotrichia</taxon>
        <taxon>Erysipelotrichales</taxon>
        <taxon>Erysipelotrichaceae</taxon>
        <taxon>Holdemanella</taxon>
    </lineage>
</organism>
<sequence>MKVLVGRFSSESNEHSRSLMSLDKFILKYGEDCIDSMYCRDIFEKNGIELIPSIGAIGHPHGPVTLQAYEFIVDKFKQSVKEHLHEIDGIFLFLHGASKVIGLQGGSAEHAILREIRAIVGPYMPIALVMDPHGNLSEELVSNVNLLRCYRHSPHIDTKETYQFMAKDFIDLLNHREDIHPIYYRVPIIIGGEKSVSFDEPMVSINNMLEEAEKTGRIRSASFHIGYLRHDGPNLGCSVVVCPKTKKDTEFADMWARKIREFAYSKRHEFHYHGNVASLEDAIKQVVYRDQGTCFITDSGDNVGSGADGFNNYVLRQIMNLDDFNHKKYLVSGIVDFNAHAFLMKKKVGDNVEFDLGMDYDELCQKIHIKGSVVAKGLAEEMYVGKEDIGTVITVKVENMPVYVVVENDAIQYYEPAQYVTSGLNLDDYDVVVVKQGYISAEFDAYASYCVMALTDGPTNQASEKLVFRQIHRPMYPYDDRELDEI</sequence>
<dbReference type="InterPro" id="IPR010799">
    <property type="entry name" value="MlrC_C"/>
</dbReference>
<reference evidence="3 4" key="1">
    <citation type="submission" date="2020-08" db="EMBL/GenBank/DDBJ databases">
        <authorList>
            <person name="Liu C."/>
            <person name="Sun Q."/>
        </authorList>
    </citation>
    <scope>NUCLEOTIDE SEQUENCE [LARGE SCALE GENOMIC DNA]</scope>
    <source>
        <strain evidence="3 4">L34</strain>
    </source>
</reference>
<dbReference type="Pfam" id="PF07171">
    <property type="entry name" value="MlrC_C"/>
    <property type="match status" value="1"/>
</dbReference>
<feature type="domain" description="Microcystin LR degradation protein MlrC C-terminal" evidence="1">
    <location>
        <begin position="296"/>
        <end position="469"/>
    </location>
</feature>
<evidence type="ECO:0000313" key="4">
    <source>
        <dbReference type="Proteomes" id="UP000649075"/>
    </source>
</evidence>
<protein>
    <submittedName>
        <fullName evidence="3">M81 family metallopeptidase</fullName>
    </submittedName>
</protein>
<dbReference type="InterPro" id="IPR015995">
    <property type="entry name" value="MlrC_N"/>
</dbReference>
<comment type="caution">
    <text evidence="3">The sequence shown here is derived from an EMBL/GenBank/DDBJ whole genome shotgun (WGS) entry which is preliminary data.</text>
</comment>
<dbReference type="RefSeq" id="WP_186999027.1">
    <property type="nucleotide sequence ID" value="NZ_JACRWH010000019.1"/>
</dbReference>
<name>A0ABR7KIQ6_9FIRM</name>
<feature type="domain" description="Microcystin LR degradation protein MlrC N-terminal" evidence="2">
    <location>
        <begin position="2"/>
        <end position="286"/>
    </location>
</feature>
<accession>A0ABR7KIQ6</accession>
<keyword evidence="4" id="KW-1185">Reference proteome</keyword>
<dbReference type="Pfam" id="PF07364">
    <property type="entry name" value="DUF1485"/>
    <property type="match status" value="1"/>
</dbReference>
<dbReference type="Proteomes" id="UP000649075">
    <property type="component" value="Unassembled WGS sequence"/>
</dbReference>
<dbReference type="EMBL" id="JACRWH010000019">
    <property type="protein sequence ID" value="MBC6012312.1"/>
    <property type="molecule type" value="Genomic_DNA"/>
</dbReference>